<name>A0A6J4JXY4_9ACTN</name>
<feature type="non-terminal residue" evidence="2">
    <location>
        <position position="50"/>
    </location>
</feature>
<evidence type="ECO:0000256" key="1">
    <source>
        <dbReference type="SAM" id="MobiDB-lite"/>
    </source>
</evidence>
<accession>A0A6J4JXY4</accession>
<proteinExistence type="predicted"/>
<protein>
    <submittedName>
        <fullName evidence="2">Uncharacterized protein</fullName>
    </submittedName>
</protein>
<dbReference type="AlphaFoldDB" id="A0A6J4JXY4"/>
<gene>
    <name evidence="2" type="ORF">AVDCRST_MAG41-4500</name>
</gene>
<feature type="region of interest" description="Disordered" evidence="1">
    <location>
        <begin position="1"/>
        <end position="50"/>
    </location>
</feature>
<organism evidence="2">
    <name type="scientific">uncultured Mycobacteriales bacterium</name>
    <dbReference type="NCBI Taxonomy" id="581187"/>
    <lineage>
        <taxon>Bacteria</taxon>
        <taxon>Bacillati</taxon>
        <taxon>Actinomycetota</taxon>
        <taxon>Actinomycetes</taxon>
        <taxon>Mycobacteriales</taxon>
        <taxon>environmental samples</taxon>
    </lineage>
</organism>
<feature type="non-terminal residue" evidence="2">
    <location>
        <position position="1"/>
    </location>
</feature>
<sequence length="50" mass="5308">DQPGHGRGRGVRRGGRGRPDAGGDQPVPPAGGRRGRRGAPCRHRGFARRL</sequence>
<reference evidence="2" key="1">
    <citation type="submission" date="2020-02" db="EMBL/GenBank/DDBJ databases">
        <authorList>
            <person name="Meier V. D."/>
        </authorList>
    </citation>
    <scope>NUCLEOTIDE SEQUENCE</scope>
    <source>
        <strain evidence="2">AVDCRST_MAG41</strain>
    </source>
</reference>
<feature type="compositionally biased region" description="Basic residues" evidence="1">
    <location>
        <begin position="1"/>
        <end position="16"/>
    </location>
</feature>
<feature type="compositionally biased region" description="Basic residues" evidence="1">
    <location>
        <begin position="33"/>
        <end position="50"/>
    </location>
</feature>
<dbReference type="EMBL" id="CADCTP010000412">
    <property type="protein sequence ID" value="CAA9290196.1"/>
    <property type="molecule type" value="Genomic_DNA"/>
</dbReference>
<evidence type="ECO:0000313" key="2">
    <source>
        <dbReference type="EMBL" id="CAA9290196.1"/>
    </source>
</evidence>